<dbReference type="InterPro" id="IPR036938">
    <property type="entry name" value="PAP2/HPO_sf"/>
</dbReference>
<keyword evidence="1" id="KW-1133">Transmembrane helix</keyword>
<keyword evidence="1" id="KW-0472">Membrane</keyword>
<dbReference type="SMART" id="SM00014">
    <property type="entry name" value="acidPPc"/>
    <property type="match status" value="1"/>
</dbReference>
<feature type="transmembrane region" description="Helical" evidence="1">
    <location>
        <begin position="71"/>
        <end position="87"/>
    </location>
</feature>
<evidence type="ECO:0000256" key="1">
    <source>
        <dbReference type="SAM" id="Phobius"/>
    </source>
</evidence>
<dbReference type="Proteomes" id="UP000050816">
    <property type="component" value="Unassembled WGS sequence"/>
</dbReference>
<dbReference type="CDD" id="cd03392">
    <property type="entry name" value="PAP2_like_2"/>
    <property type="match status" value="1"/>
</dbReference>
<reference evidence="3 4" key="1">
    <citation type="journal article" date="2015" name="Genome Announc.">
        <title>Expanding the biotechnology potential of lactobacilli through comparative genomics of 213 strains and associated genera.</title>
        <authorList>
            <person name="Sun Z."/>
            <person name="Harris H.M."/>
            <person name="McCann A."/>
            <person name="Guo C."/>
            <person name="Argimon S."/>
            <person name="Zhang W."/>
            <person name="Yang X."/>
            <person name="Jeffery I.B."/>
            <person name="Cooney J.C."/>
            <person name="Kagawa T.F."/>
            <person name="Liu W."/>
            <person name="Song Y."/>
            <person name="Salvetti E."/>
            <person name="Wrobel A."/>
            <person name="Rasinkangas P."/>
            <person name="Parkhill J."/>
            <person name="Rea M.C."/>
            <person name="O'Sullivan O."/>
            <person name="Ritari J."/>
            <person name="Douillard F.P."/>
            <person name="Paul Ross R."/>
            <person name="Yang R."/>
            <person name="Briner A.E."/>
            <person name="Felis G.E."/>
            <person name="de Vos W.M."/>
            <person name="Barrangou R."/>
            <person name="Klaenhammer T.R."/>
            <person name="Caufield P.W."/>
            <person name="Cui Y."/>
            <person name="Zhang H."/>
            <person name="O'Toole P.W."/>
        </authorList>
    </citation>
    <scope>NUCLEOTIDE SEQUENCE [LARGE SCALE GENOMIC DNA]</scope>
    <source>
        <strain evidence="3 4">DSM 15946</strain>
    </source>
</reference>
<organism evidence="3 4">
    <name type="scientific">Limosilactobacillus ingluviei DSM 15946</name>
    <dbReference type="NCBI Taxonomy" id="1423760"/>
    <lineage>
        <taxon>Bacteria</taxon>
        <taxon>Bacillati</taxon>
        <taxon>Bacillota</taxon>
        <taxon>Bacilli</taxon>
        <taxon>Lactobacillales</taxon>
        <taxon>Lactobacillaceae</taxon>
        <taxon>Limosilactobacillus</taxon>
    </lineage>
</organism>
<keyword evidence="1" id="KW-0812">Transmembrane</keyword>
<comment type="caution">
    <text evidence="3">The sequence shown here is derived from an EMBL/GenBank/DDBJ whole genome shotgun (WGS) entry which is preliminary data.</text>
</comment>
<accession>A0A0R1UFQ3</accession>
<evidence type="ECO:0000313" key="3">
    <source>
        <dbReference type="EMBL" id="KRL92126.1"/>
    </source>
</evidence>
<sequence length="219" mass="24735">MFKEAFSLKRIPWRYWLLITSGLLFLLDWYLVASQNSAVLAFDHHVRWLVNTHRTPAQTAFFTHFTRLFDPWPAVGWAGLFVLWLSWHRQWRWTAQFSLALCSGTLLNKVIKHLVNRPRPSAEVLMHYGGFSFPSGHSSGAALLLGGILLVLLASPLSRRTKGWGSLCLGGLIILVGCSRIYVGAHFPSDVLGGWCLGIFVLSLWQIVFTHFLPHPTAL</sequence>
<dbReference type="PATRIC" id="fig|1423760.3.peg.490"/>
<dbReference type="PANTHER" id="PTHR14969">
    <property type="entry name" value="SPHINGOSINE-1-PHOSPHATE PHOSPHOHYDROLASE"/>
    <property type="match status" value="1"/>
</dbReference>
<protein>
    <recommendedName>
        <fullName evidence="2">Phosphatidic acid phosphatase type 2/haloperoxidase domain-containing protein</fullName>
    </recommendedName>
</protein>
<dbReference type="PANTHER" id="PTHR14969:SF13">
    <property type="entry name" value="AT30094P"/>
    <property type="match status" value="1"/>
</dbReference>
<name>A0A0R1UFQ3_9LACO</name>
<feature type="transmembrane region" description="Helical" evidence="1">
    <location>
        <begin position="12"/>
        <end position="32"/>
    </location>
</feature>
<feature type="transmembrane region" description="Helical" evidence="1">
    <location>
        <begin position="131"/>
        <end position="152"/>
    </location>
</feature>
<dbReference type="SUPFAM" id="SSF48317">
    <property type="entry name" value="Acid phosphatase/Vanadium-dependent haloperoxidase"/>
    <property type="match status" value="1"/>
</dbReference>
<dbReference type="Gene3D" id="1.20.144.10">
    <property type="entry name" value="Phosphatidic acid phosphatase type 2/haloperoxidase"/>
    <property type="match status" value="2"/>
</dbReference>
<dbReference type="EMBL" id="AZFK01000011">
    <property type="protein sequence ID" value="KRL92126.1"/>
    <property type="molecule type" value="Genomic_DNA"/>
</dbReference>
<gene>
    <name evidence="3" type="ORF">FC43_GL000471</name>
</gene>
<feature type="transmembrane region" description="Helical" evidence="1">
    <location>
        <begin position="164"/>
        <end position="185"/>
    </location>
</feature>
<evidence type="ECO:0000259" key="2">
    <source>
        <dbReference type="SMART" id="SM00014"/>
    </source>
</evidence>
<feature type="domain" description="Phosphatidic acid phosphatase type 2/haloperoxidase" evidence="2">
    <location>
        <begin position="95"/>
        <end position="206"/>
    </location>
</feature>
<feature type="transmembrane region" description="Helical" evidence="1">
    <location>
        <begin position="191"/>
        <end position="213"/>
    </location>
</feature>
<dbReference type="AlphaFoldDB" id="A0A0R1UFQ3"/>
<dbReference type="Pfam" id="PF01569">
    <property type="entry name" value="PAP2"/>
    <property type="match status" value="1"/>
</dbReference>
<dbReference type="InterPro" id="IPR000326">
    <property type="entry name" value="PAP2/HPO"/>
</dbReference>
<evidence type="ECO:0000313" key="4">
    <source>
        <dbReference type="Proteomes" id="UP000050816"/>
    </source>
</evidence>
<proteinExistence type="predicted"/>